<dbReference type="RefSeq" id="WP_154262695.1">
    <property type="nucleotide sequence ID" value="NZ_CP040438.1"/>
</dbReference>
<dbReference type="AlphaFoldDB" id="A0A6B8J4T4"/>
<dbReference type="EMBL" id="JADUNP010000011">
    <property type="protein sequence ID" value="MBH1652073.1"/>
    <property type="molecule type" value="Genomic_DNA"/>
</dbReference>
<comment type="caution">
    <text evidence="1">The sequence shown here is derived from an EMBL/GenBank/DDBJ whole genome shotgun (WGS) entry which is preliminary data.</text>
</comment>
<evidence type="ECO:0000313" key="2">
    <source>
        <dbReference type="Proteomes" id="UP000625930"/>
    </source>
</evidence>
<dbReference type="Proteomes" id="UP000625930">
    <property type="component" value="Unassembled WGS sequence"/>
</dbReference>
<evidence type="ECO:0000313" key="1">
    <source>
        <dbReference type="EMBL" id="MBH1652073.1"/>
    </source>
</evidence>
<gene>
    <name evidence="1" type="ORF">I5U67_07825</name>
</gene>
<reference evidence="1" key="1">
    <citation type="submission" date="2020-11" db="EMBL/GenBank/DDBJ databases">
        <title>Enhanced detection system for hospital associated transmission using whole genome sequencing surveillance.</title>
        <authorList>
            <person name="Harrison L.H."/>
            <person name="Van Tyne D."/>
            <person name="Marsh J.W."/>
            <person name="Griffith M.P."/>
            <person name="Snyder D.J."/>
            <person name="Cooper V.S."/>
            <person name="Mustapha M."/>
        </authorList>
    </citation>
    <scope>NUCLEOTIDE SEQUENCE</scope>
    <source>
        <strain evidence="1">STEN00091</strain>
    </source>
</reference>
<organism evidence="1 2">
    <name type="scientific">Stenotrophomonas maltophilia</name>
    <name type="common">Pseudomonas maltophilia</name>
    <name type="synonym">Xanthomonas maltophilia</name>
    <dbReference type="NCBI Taxonomy" id="40324"/>
    <lineage>
        <taxon>Bacteria</taxon>
        <taxon>Pseudomonadati</taxon>
        <taxon>Pseudomonadota</taxon>
        <taxon>Gammaproteobacteria</taxon>
        <taxon>Lysobacterales</taxon>
        <taxon>Lysobacteraceae</taxon>
        <taxon>Stenotrophomonas</taxon>
        <taxon>Stenotrophomonas maltophilia group</taxon>
    </lineage>
</organism>
<protein>
    <submittedName>
        <fullName evidence="1">Uncharacterized protein</fullName>
    </submittedName>
</protein>
<proteinExistence type="predicted"/>
<name>A0A6B8J4T4_STEMA</name>
<accession>A0A6B8J4T4</accession>
<sequence length="119" mass="12539">MTAALFVLASAPIRFKSEAGSVGTTLVGPLIIASLLLALAIAALYVARRKGWLRRWSVVPAAADMSLGLRVEQVLRLSPRTRLYRVSDGVAVFTVVESTAHAQIVPGVGRAEPEATDAG</sequence>